<evidence type="ECO:0000313" key="22">
    <source>
        <dbReference type="Proteomes" id="UP000011087"/>
    </source>
</evidence>
<evidence type="ECO:0000259" key="19">
    <source>
        <dbReference type="Pfam" id="PF08709"/>
    </source>
</evidence>
<dbReference type="PRINTS" id="PR00779">
    <property type="entry name" value="INSP3RECEPTR"/>
</dbReference>
<feature type="transmembrane region" description="Helical" evidence="14">
    <location>
        <begin position="2273"/>
        <end position="2295"/>
    </location>
</feature>
<evidence type="ECO:0000256" key="5">
    <source>
        <dbReference type="ARBA" id="ARBA00022737"/>
    </source>
</evidence>
<feature type="region of interest" description="Disordered" evidence="13">
    <location>
        <begin position="2314"/>
        <end position="2353"/>
    </location>
</feature>
<dbReference type="KEGG" id="gtt:GUITHDRAFT_135123"/>
<dbReference type="Pfam" id="PF08454">
    <property type="entry name" value="RIH_assoc"/>
    <property type="match status" value="1"/>
</dbReference>
<dbReference type="SUPFAM" id="SSF100909">
    <property type="entry name" value="IP3 receptor type 1 binding core, domain 2"/>
    <property type="match status" value="2"/>
</dbReference>
<evidence type="ECO:0000259" key="18">
    <source>
        <dbReference type="Pfam" id="PF08454"/>
    </source>
</evidence>
<evidence type="ECO:0000313" key="21">
    <source>
        <dbReference type="EnsemblProtists" id="EKX50439"/>
    </source>
</evidence>
<keyword evidence="6" id="KW-0256">Endoplasmic reticulum</keyword>
<evidence type="ECO:0000313" key="20">
    <source>
        <dbReference type="EMBL" id="EKX50439.1"/>
    </source>
</evidence>
<dbReference type="Pfam" id="PF00520">
    <property type="entry name" value="Ion_trans"/>
    <property type="match status" value="1"/>
</dbReference>
<keyword evidence="4 14" id="KW-0812">Transmembrane</keyword>
<dbReference type="CDD" id="cd23280">
    <property type="entry name" value="beta-trefoil_MIR_itr-1-like"/>
    <property type="match status" value="1"/>
</dbReference>
<reference evidence="20 22" key="1">
    <citation type="journal article" date="2012" name="Nature">
        <title>Algal genomes reveal evolutionary mosaicism and the fate of nucleomorphs.</title>
        <authorList>
            <consortium name="DOE Joint Genome Institute"/>
            <person name="Curtis B.A."/>
            <person name="Tanifuji G."/>
            <person name="Burki F."/>
            <person name="Gruber A."/>
            <person name="Irimia M."/>
            <person name="Maruyama S."/>
            <person name="Arias M.C."/>
            <person name="Ball S.G."/>
            <person name="Gile G.H."/>
            <person name="Hirakawa Y."/>
            <person name="Hopkins J.F."/>
            <person name="Kuo A."/>
            <person name="Rensing S.A."/>
            <person name="Schmutz J."/>
            <person name="Symeonidi A."/>
            <person name="Elias M."/>
            <person name="Eveleigh R.J."/>
            <person name="Herman E.K."/>
            <person name="Klute M.J."/>
            <person name="Nakayama T."/>
            <person name="Obornik M."/>
            <person name="Reyes-Prieto A."/>
            <person name="Armbrust E.V."/>
            <person name="Aves S.J."/>
            <person name="Beiko R.G."/>
            <person name="Coutinho P."/>
            <person name="Dacks J.B."/>
            <person name="Durnford D.G."/>
            <person name="Fast N.M."/>
            <person name="Green B.R."/>
            <person name="Grisdale C.J."/>
            <person name="Hempel F."/>
            <person name="Henrissat B."/>
            <person name="Hoppner M.P."/>
            <person name="Ishida K."/>
            <person name="Kim E."/>
            <person name="Koreny L."/>
            <person name="Kroth P.G."/>
            <person name="Liu Y."/>
            <person name="Malik S.B."/>
            <person name="Maier U.G."/>
            <person name="McRose D."/>
            <person name="Mock T."/>
            <person name="Neilson J.A."/>
            <person name="Onodera N.T."/>
            <person name="Poole A.M."/>
            <person name="Pritham E.J."/>
            <person name="Richards T.A."/>
            <person name="Rocap G."/>
            <person name="Roy S.W."/>
            <person name="Sarai C."/>
            <person name="Schaack S."/>
            <person name="Shirato S."/>
            <person name="Slamovits C.H."/>
            <person name="Spencer D.F."/>
            <person name="Suzuki S."/>
            <person name="Worden A.Z."/>
            <person name="Zauner S."/>
            <person name="Barry K."/>
            <person name="Bell C."/>
            <person name="Bharti A.K."/>
            <person name="Crow J.A."/>
            <person name="Grimwood J."/>
            <person name="Kramer R."/>
            <person name="Lindquist E."/>
            <person name="Lucas S."/>
            <person name="Salamov A."/>
            <person name="McFadden G.I."/>
            <person name="Lane C.E."/>
            <person name="Keeling P.J."/>
            <person name="Gray M.W."/>
            <person name="Grigoriev I.V."/>
            <person name="Archibald J.M."/>
        </authorList>
    </citation>
    <scope>NUCLEOTIDE SEQUENCE</scope>
    <source>
        <strain evidence="20 22">CCMP2712</strain>
    </source>
</reference>
<keyword evidence="5" id="KW-0677">Repeat</keyword>
<reference evidence="22" key="2">
    <citation type="submission" date="2012-11" db="EMBL/GenBank/DDBJ databases">
        <authorList>
            <person name="Kuo A."/>
            <person name="Curtis B.A."/>
            <person name="Tanifuji G."/>
            <person name="Burki F."/>
            <person name="Gruber A."/>
            <person name="Irimia M."/>
            <person name="Maruyama S."/>
            <person name="Arias M.C."/>
            <person name="Ball S.G."/>
            <person name="Gile G.H."/>
            <person name="Hirakawa Y."/>
            <person name="Hopkins J.F."/>
            <person name="Rensing S.A."/>
            <person name="Schmutz J."/>
            <person name="Symeonidi A."/>
            <person name="Elias M."/>
            <person name="Eveleigh R.J."/>
            <person name="Herman E.K."/>
            <person name="Klute M.J."/>
            <person name="Nakayama T."/>
            <person name="Obornik M."/>
            <person name="Reyes-Prieto A."/>
            <person name="Armbrust E.V."/>
            <person name="Aves S.J."/>
            <person name="Beiko R.G."/>
            <person name="Coutinho P."/>
            <person name="Dacks J.B."/>
            <person name="Durnford D.G."/>
            <person name="Fast N.M."/>
            <person name="Green B.R."/>
            <person name="Grisdale C."/>
            <person name="Hempe F."/>
            <person name="Henrissat B."/>
            <person name="Hoppner M.P."/>
            <person name="Ishida K.-I."/>
            <person name="Kim E."/>
            <person name="Koreny L."/>
            <person name="Kroth P.G."/>
            <person name="Liu Y."/>
            <person name="Malik S.-B."/>
            <person name="Maier U.G."/>
            <person name="McRose D."/>
            <person name="Mock T."/>
            <person name="Neilson J.A."/>
            <person name="Onodera N.T."/>
            <person name="Poole A.M."/>
            <person name="Pritham E.J."/>
            <person name="Richards T.A."/>
            <person name="Rocap G."/>
            <person name="Roy S.W."/>
            <person name="Sarai C."/>
            <person name="Schaack S."/>
            <person name="Shirato S."/>
            <person name="Slamovits C.H."/>
            <person name="Spencer D.F."/>
            <person name="Suzuki S."/>
            <person name="Worden A.Z."/>
            <person name="Zauner S."/>
            <person name="Barry K."/>
            <person name="Bell C."/>
            <person name="Bharti A.K."/>
            <person name="Crow J.A."/>
            <person name="Grimwood J."/>
            <person name="Kramer R."/>
            <person name="Lindquist E."/>
            <person name="Lucas S."/>
            <person name="Salamov A."/>
            <person name="McFadden G.I."/>
            <person name="Lane C.E."/>
            <person name="Keeling P.J."/>
            <person name="Gray M.W."/>
            <person name="Grigoriev I.V."/>
            <person name="Archibald J.M."/>
        </authorList>
    </citation>
    <scope>NUCLEOTIDE SEQUENCE</scope>
    <source>
        <strain evidence="22">CCMP2712</strain>
    </source>
</reference>
<evidence type="ECO:0000256" key="14">
    <source>
        <dbReference type="SAM" id="Phobius"/>
    </source>
</evidence>
<dbReference type="InterPro" id="IPR014821">
    <property type="entry name" value="Ins145_P3_rcpt"/>
</dbReference>
<dbReference type="InterPro" id="IPR005821">
    <property type="entry name" value="Ion_trans_dom"/>
</dbReference>
<feature type="domain" description="Ion transport" evidence="15">
    <location>
        <begin position="2390"/>
        <end position="2544"/>
    </location>
</feature>
<dbReference type="HOGENOM" id="CLU_227629_0_0_1"/>
<feature type="transmembrane region" description="Helical" evidence="14">
    <location>
        <begin position="2516"/>
        <end position="2537"/>
    </location>
</feature>
<comment type="similarity">
    <text evidence="2">Belongs to the InsP3 receptor family.</text>
</comment>
<evidence type="ECO:0000256" key="6">
    <source>
        <dbReference type="ARBA" id="ARBA00022824"/>
    </source>
</evidence>
<dbReference type="InterPro" id="IPR035910">
    <property type="entry name" value="RyR/IP3R_RIH_dom_sf"/>
</dbReference>
<dbReference type="InterPro" id="IPR000699">
    <property type="entry name" value="RIH_dom"/>
</dbReference>
<feature type="domain" description="RyR/IP3R Homology associated" evidence="18">
    <location>
        <begin position="1884"/>
        <end position="1986"/>
    </location>
</feature>
<dbReference type="OrthoDB" id="76898at2759"/>
<evidence type="ECO:0000256" key="13">
    <source>
        <dbReference type="SAM" id="MobiDB-lite"/>
    </source>
</evidence>
<gene>
    <name evidence="20" type="ORF">GUITHDRAFT_135123</name>
</gene>
<dbReference type="GeneID" id="17307161"/>
<dbReference type="PANTHER" id="PTHR13715:SF99">
    <property type="entry name" value="INOSITOL 1,4,5-TRISPHOSPHATE RECEPTOR-LIKE PROTEIN A"/>
    <property type="match status" value="1"/>
</dbReference>
<feature type="compositionally biased region" description="Acidic residues" evidence="13">
    <location>
        <begin position="2318"/>
        <end position="2340"/>
    </location>
</feature>
<evidence type="ECO:0000256" key="3">
    <source>
        <dbReference type="ARBA" id="ARBA00022448"/>
    </source>
</evidence>
<evidence type="ECO:0000256" key="12">
    <source>
        <dbReference type="ARBA" id="ARBA00023303"/>
    </source>
</evidence>
<dbReference type="eggNOG" id="KOG2243">
    <property type="taxonomic scope" value="Eukaryota"/>
</dbReference>
<name>L1JQ86_GUITC</name>
<keyword evidence="11" id="KW-1071">Ligand-gated ion channel</keyword>
<dbReference type="eggNOG" id="KOG3533">
    <property type="taxonomic scope" value="Eukaryota"/>
</dbReference>
<evidence type="ECO:0000259" key="15">
    <source>
        <dbReference type="Pfam" id="PF00520"/>
    </source>
</evidence>
<evidence type="ECO:0000259" key="16">
    <source>
        <dbReference type="Pfam" id="PF01365"/>
    </source>
</evidence>
<evidence type="ECO:0000256" key="10">
    <source>
        <dbReference type="ARBA" id="ARBA00023170"/>
    </source>
</evidence>
<dbReference type="GO" id="GO:0005220">
    <property type="term" value="F:inositol 1,4,5-trisphosphate-gated calcium channel activity"/>
    <property type="evidence" value="ECO:0007669"/>
    <property type="project" value="InterPro"/>
</dbReference>
<evidence type="ECO:0000256" key="7">
    <source>
        <dbReference type="ARBA" id="ARBA00022989"/>
    </source>
</evidence>
<keyword evidence="12" id="KW-0407">Ion channel</keyword>
<protein>
    <submittedName>
        <fullName evidence="20 21">Uncharacterized protein</fullName>
    </submittedName>
</protein>
<dbReference type="PaxDb" id="55529-EKX50439"/>
<evidence type="ECO:0000256" key="11">
    <source>
        <dbReference type="ARBA" id="ARBA00023286"/>
    </source>
</evidence>
<dbReference type="Pfam" id="PF02815">
    <property type="entry name" value="MIR"/>
    <property type="match status" value="1"/>
</dbReference>
<feature type="domain" description="RIH" evidence="16">
    <location>
        <begin position="1220"/>
        <end position="1360"/>
    </location>
</feature>
<evidence type="ECO:0000256" key="4">
    <source>
        <dbReference type="ARBA" id="ARBA00022692"/>
    </source>
</evidence>
<feature type="domain" description="MIR" evidence="17">
    <location>
        <begin position="284"/>
        <end position="392"/>
    </location>
</feature>
<dbReference type="InterPro" id="IPR000493">
    <property type="entry name" value="InsP3_rcpt"/>
</dbReference>
<evidence type="ECO:0000256" key="2">
    <source>
        <dbReference type="ARBA" id="ARBA00009453"/>
    </source>
</evidence>
<keyword evidence="7 14" id="KW-1133">Transmembrane helix</keyword>
<evidence type="ECO:0000259" key="17">
    <source>
        <dbReference type="Pfam" id="PF02815"/>
    </source>
</evidence>
<dbReference type="OMA" id="ADMRDTC"/>
<feature type="domain" description="Inositol 1,4,5-trisphosphate/ryanodine receptor" evidence="19">
    <location>
        <begin position="105"/>
        <end position="245"/>
    </location>
</feature>
<accession>L1JQ86</accession>
<keyword evidence="3" id="KW-0813">Transport</keyword>
<dbReference type="SUPFAM" id="SSF82109">
    <property type="entry name" value="MIR domain"/>
    <property type="match status" value="1"/>
</dbReference>
<dbReference type="PANTHER" id="PTHR13715">
    <property type="entry name" value="RYANODINE RECEPTOR AND IP3 RECEPTOR"/>
    <property type="match status" value="1"/>
</dbReference>
<organism evidence="20">
    <name type="scientific">Guillardia theta (strain CCMP2712)</name>
    <name type="common">Cryptophyte</name>
    <dbReference type="NCBI Taxonomy" id="905079"/>
    <lineage>
        <taxon>Eukaryota</taxon>
        <taxon>Cryptophyceae</taxon>
        <taxon>Pyrenomonadales</taxon>
        <taxon>Geminigeraceae</taxon>
        <taxon>Guillardia</taxon>
    </lineage>
</organism>
<proteinExistence type="inferred from homology"/>
<dbReference type="InterPro" id="IPR015925">
    <property type="entry name" value="Ryanodine_IP3_receptor"/>
</dbReference>
<dbReference type="Pfam" id="PF08709">
    <property type="entry name" value="Ins145_P3_rec"/>
    <property type="match status" value="1"/>
</dbReference>
<comment type="subcellular location">
    <subcellularLocation>
        <location evidence="1">Endoplasmic reticulum membrane</location>
        <topology evidence="1">Multi-pass membrane protein</topology>
    </subcellularLocation>
</comment>
<keyword evidence="10" id="KW-0675">Receptor</keyword>
<dbReference type="EMBL" id="JH992978">
    <property type="protein sequence ID" value="EKX50439.1"/>
    <property type="molecule type" value="Genomic_DNA"/>
</dbReference>
<dbReference type="Gene3D" id="1.25.10.30">
    <property type="entry name" value="IP3 receptor type 1 binding core, RIH domain"/>
    <property type="match status" value="1"/>
</dbReference>
<dbReference type="GO" id="GO:0070679">
    <property type="term" value="F:inositol 1,4,5 trisphosphate binding"/>
    <property type="evidence" value="ECO:0007669"/>
    <property type="project" value="InterPro"/>
</dbReference>
<dbReference type="Pfam" id="PF01365">
    <property type="entry name" value="RYDR_ITPR"/>
    <property type="match status" value="2"/>
</dbReference>
<feature type="domain" description="RIH" evidence="16">
    <location>
        <begin position="545"/>
        <end position="695"/>
    </location>
</feature>
<sequence length="2663" mass="304594">MELAGSGQLSVLRGFDPLKLHPPLRYGHSVALVPNGFNGLAFYDSSLSKTPGVRVLEPEVAMPSNMELCHWIIIPKFQYEAAKALRKLVKKGSWDGGQGLDLPSLPKNVYKIEYAVQEFARLHKIQNLTELREMYRLLIDFEEESKANKAEERRQRGEIVKYGDAIQFVHASSEAGAEKSSKSLELLQNGSENSIFIVLPAYKTFGQGEPVNSGDLICFFSEKKIVGNICRLHVSQKQNIAIDPDESETQEVVHEMDASVHDADSTSWRALLFQSFQLSSEENIIKSEDVVCIYHKDGESYLNFDSQLNPNPFFHLRRKVKPIDRKKSGWLWKIEGEHIYLGGQNIECDERKRYRLKHLVSGLYLKSNGGHLATTKHCSEGTLFSFRHFAKDVSTKSVYTHSLIMIQGNGWLSMSHGESITVSERAGKKCSGNKAITTDLGALNSERDAFILVPVPKTYEDLIKQLKSEVAVLLQFRNRLELVVFVEEAGDDSGGQGGSLSEAAVKVVEMFKRHHASLISALTALILQCSSDTDMNPMTREGRPRPLIQKLLREMNVITLCLDIAELPFQKLLPLTWLEKDKSAKDMVVMLRMIYRLMKHMVRENEQNAQLVFERMDVIKSQLGKGVSATVAMKEIFYGKRRILNLIQDSDVAKFMEMLETERDPRHVDFLAAICACGDDPIPKNQALVCEKLFKDFFYLLPKYRINREAAGVELEFMLPVSAQSENEGRWISMSNFLAGTVSPGSVSDYASSIMICQYFTLNSDEKMFRYLIRCCSLLSNLVVGRNHVALTLAMDNFGFPLDFDSLFAVMTSPRVPAMVRARFSQLMLRFHVDRDPQSSKPQISYTRIWTESLKDAEELIKASPVLADRKETNYSEDTLAKFRKLTDHLLHSLCTWEGEKPSDGARGEWNLSMASHGELDLILSWIDLCDWLVDFGFIVEDRDELKANFKGIVQLYDGLFRMIGSRHLHVKSAENREEILRMKIRSKCFELLTRLCNLRANYRLTCALKCWEDVFEKMSARKIVFDKNPLIESSSRLFSSSHGSRTFSLRMNLLETLREKFRPYADEIERLMKNIFNKNIVSPERISSDVYEKDNFQNDETISAVLSVMRLGDVALTEQAVSFLISHLFQRSKFIEDLKQLQVLVYPEAVTVYNEIKYIIERLTDLKKSLNSDEESAYVEAEKLLKHVTFSITLSSQIPKEIVAKNQRIMLNWELDEPVVDLLRLTINESSQQSGGEAKVARRKKLFQLCYNFLRALASNHPPAQKKLFPLLGVFLDHVGVSNLNVADTLREMVRNNARLATQVPEHFFRHFLNSIKRHGRNARWLRFFDVFLIIDNVPLKRNQDLILRLLMEDKEAILDLTCDYRQSKVLLISDERYGKDRLTMMMEGEHRRELGSLIKYHIASLEILSSCATGKNVGNKVKIQQEVSFEVALANLLDVDKGPDGVRQAVDIEVLQNVRSAWLTFITEIYLTSVDILAIKQMQNSRRVWPSKYYKSVIAASDSSYNSIPDESDQSLAELFLSSIEAASEHVTTILPTISGDDQVKKSEDNETNAHFSYLIKVVCAMKEMFKETEICPDEVIKHSICKDLNQDIRSKLTELNRKLIRISRLEESRQIIELLTLMNERGVQGEEFDLAPDDEDDDTAPRSRKEQFLEGWTNFYEMLADKCGFMDSRKEILEADALKDFARTLVHGVVRDKGDFAVIQQFCRVLVSNKCEQSVQLRGLKVLRAIIYMNPANKSVGQQEVSFKPLMHNEDPSDEELADPSYIRLQANLSKFGGVNIIINLLAFSNDSDILQACLSFANALLHGGNPDVQKQFAKFFMSSSSQHLFVQINKIFQDAVEGLKDVRKRAKQENAERMLSRKSMRGRSKSAVSQAFGESQMLITEVMKMIRRLCMGQNKKLQDIFRLQSLNKISYNFLDEAIKYQIVLEPELKDALQKGDFVLVEAAIRGFLMLADTMHGPNYPNQESIAIADFFDLCDRILHKIRFEEIDKQTLVARRKSLAQVMPDEVTEEERNAVRSRLKLAVVSCSFALLEGVQGEMLPQRMITTVSWAAMVFQMNSCYELHDKKIGISSEAIIREGALYYFVMRFVIEYDQTGTIQSALVSAPSAVRFYEQRTAYVEIQREGRLERIYYQLPDKCVAGGALDKEYAEMYETEREDPDKKNQGFLKNLCKIVAREEFQSRLRRTWFGFAIDRWSLICRISYLWVLLLHAMMVLGSYPPNTSLSGLSSRQLFQNLSSLSSATTNDKYFYRTVVPSVQEISMYMCRINLLICSIRYFSFMIAHVPVIIMEMRENDKDVKDSGSLASYLEATPDGEQEEEEEEDGEEAEAEEEASETIQHLQPATKHRRAWSRITKRIPRSSYQDLVSVLTSSTFIYETAFFACGLTAAITNGPLFTIFAFFEVFYFNSSKTVVDAMKFKAVEMFNTFIIGLVFMYIWMVLGMIAFEDIHQDGDGNYICVNMFQCFMAYFFIAMRGDGIRDVTTSPTFPSNIVDAVSSPSFFLFRVVWDLLYQWLFIYVLLAIITGIVIDAFSGLRDKRETAENDLKSTCFICNLERFQIDQNGSGFEKHVLQEHNPRWYLFFLLYIKSKANSYLTGQEKFIKSQVWPAEGPLRYDWLPSVSIIANGAGQGEDIQDEARKCWRRYSHIDPAKNRVLGV</sequence>
<dbReference type="InterPro" id="IPR036300">
    <property type="entry name" value="MIR_dom_sf"/>
</dbReference>
<evidence type="ECO:0000256" key="8">
    <source>
        <dbReference type="ARBA" id="ARBA00023065"/>
    </source>
</evidence>
<feature type="transmembrane region" description="Helical" evidence="14">
    <location>
        <begin position="2432"/>
        <end position="2451"/>
    </location>
</feature>
<keyword evidence="8" id="KW-0406">Ion transport</keyword>
<dbReference type="STRING" id="905079.L1JQ86"/>
<evidence type="ECO:0000256" key="9">
    <source>
        <dbReference type="ARBA" id="ARBA00023136"/>
    </source>
</evidence>
<dbReference type="Gene3D" id="2.80.10.50">
    <property type="match status" value="2"/>
</dbReference>
<keyword evidence="22" id="KW-1185">Reference proteome</keyword>
<dbReference type="InterPro" id="IPR013662">
    <property type="entry name" value="RIH_assoc-dom"/>
</dbReference>
<dbReference type="RefSeq" id="XP_005837419.1">
    <property type="nucleotide sequence ID" value="XM_005837362.1"/>
</dbReference>
<keyword evidence="9 14" id="KW-0472">Membrane</keyword>
<feature type="transmembrane region" description="Helical" evidence="14">
    <location>
        <begin position="2463"/>
        <end position="2481"/>
    </location>
</feature>
<evidence type="ECO:0000256" key="1">
    <source>
        <dbReference type="ARBA" id="ARBA00004477"/>
    </source>
</evidence>
<dbReference type="EnsemblProtists" id="EKX50439">
    <property type="protein sequence ID" value="EKX50439"/>
    <property type="gene ID" value="GUITHDRAFT_135123"/>
</dbReference>
<dbReference type="Proteomes" id="UP000011087">
    <property type="component" value="Unassembled WGS sequence"/>
</dbReference>
<dbReference type="InterPro" id="IPR016093">
    <property type="entry name" value="MIR_motif"/>
</dbReference>
<feature type="transmembrane region" description="Helical" evidence="14">
    <location>
        <begin position="2385"/>
        <end position="2412"/>
    </location>
</feature>
<dbReference type="GO" id="GO:0005789">
    <property type="term" value="C:endoplasmic reticulum membrane"/>
    <property type="evidence" value="ECO:0007669"/>
    <property type="project" value="UniProtKB-SubCell"/>
</dbReference>
<reference evidence="21" key="3">
    <citation type="submission" date="2015-06" db="UniProtKB">
        <authorList>
            <consortium name="EnsemblProtists"/>
        </authorList>
    </citation>
    <scope>IDENTIFICATION</scope>
</reference>